<dbReference type="PANTHER" id="PTHR31736">
    <property type="match status" value="1"/>
</dbReference>
<keyword evidence="6 9" id="KW-0326">Glycosidase</keyword>
<evidence type="ECO:0000256" key="7">
    <source>
        <dbReference type="ARBA" id="ARBA00023326"/>
    </source>
</evidence>
<keyword evidence="12" id="KW-1185">Reference proteome</keyword>
<dbReference type="SUPFAM" id="SSF51126">
    <property type="entry name" value="Pectin lyase-like"/>
    <property type="match status" value="1"/>
</dbReference>
<dbReference type="SUPFAM" id="SSF49785">
    <property type="entry name" value="Galactose-binding domain-like"/>
    <property type="match status" value="1"/>
</dbReference>
<protein>
    <recommendedName>
        <fullName evidence="13">F5/8 type C domain-containing protein</fullName>
    </recommendedName>
</protein>
<gene>
    <name evidence="11" type="ORF">ESZ91_01280</name>
</gene>
<comment type="similarity">
    <text evidence="1 9">Belongs to the glycosyl hydrolase 28 family.</text>
</comment>
<organism evidence="11 12">
    <name type="scientific">Candidatus Borkfalkia ceftriaxoniphila</name>
    <dbReference type="NCBI Taxonomy" id="2508949"/>
    <lineage>
        <taxon>Bacteria</taxon>
        <taxon>Bacillati</taxon>
        <taxon>Bacillota</taxon>
        <taxon>Clostridia</taxon>
        <taxon>Christensenellales</taxon>
        <taxon>Christensenellaceae</taxon>
        <taxon>Candidatus Borkfalkia</taxon>
    </lineage>
</organism>
<evidence type="ECO:0000256" key="3">
    <source>
        <dbReference type="ARBA" id="ARBA00022801"/>
    </source>
</evidence>
<keyword evidence="4" id="KW-0325">Glycoprotein</keyword>
<feature type="signal peptide" evidence="10">
    <location>
        <begin position="1"/>
        <end position="21"/>
    </location>
</feature>
<keyword evidence="7" id="KW-0624">Polysaccharide degradation</keyword>
<evidence type="ECO:0000256" key="5">
    <source>
        <dbReference type="ARBA" id="ARBA00023277"/>
    </source>
</evidence>
<feature type="chain" id="PRO_5020363253" description="F5/8 type C domain-containing protein" evidence="10">
    <location>
        <begin position="22"/>
        <end position="665"/>
    </location>
</feature>
<dbReference type="GO" id="GO:0000272">
    <property type="term" value="P:polysaccharide catabolic process"/>
    <property type="evidence" value="ECO:0007669"/>
    <property type="project" value="UniProtKB-KW"/>
</dbReference>
<evidence type="ECO:0000313" key="11">
    <source>
        <dbReference type="EMBL" id="RXZ61046.1"/>
    </source>
</evidence>
<dbReference type="PANTHER" id="PTHR31736:SF9">
    <property type="entry name" value="ENDO-XYLOGALACTURONAN HYDROLASE A-RELATED"/>
    <property type="match status" value="1"/>
</dbReference>
<name>A0A4V1QV12_9FIRM</name>
<keyword evidence="5" id="KW-0119">Carbohydrate metabolism</keyword>
<accession>A0A4V1QV12</accession>
<dbReference type="Pfam" id="PF00295">
    <property type="entry name" value="Glyco_hydro_28"/>
    <property type="match status" value="1"/>
</dbReference>
<evidence type="ECO:0000256" key="10">
    <source>
        <dbReference type="SAM" id="SignalP"/>
    </source>
</evidence>
<evidence type="ECO:0000256" key="1">
    <source>
        <dbReference type="ARBA" id="ARBA00008834"/>
    </source>
</evidence>
<comment type="function">
    <text evidence="8">Pectinolytic enzyme involved in the degradation of xylogalacturonan (xga), a galacturonan backbone heavily substituted with xylose, and which is one important component of the hairy regions of pectin. Activity requires a galacturonic acid backbone substituted with xylose.</text>
</comment>
<comment type="caution">
    <text evidence="11">The sequence shown here is derived from an EMBL/GenBank/DDBJ whole genome shotgun (WGS) entry which is preliminary data.</text>
</comment>
<reference evidence="11 12" key="1">
    <citation type="journal article" date="2019" name="Gut">
        <title>Antibiotics-induced monodominance of a novel gut bacterial order.</title>
        <authorList>
            <person name="Hildebrand F."/>
            <person name="Moitinho-Silva L."/>
            <person name="Blasche S."/>
            <person name="Jahn M.T."/>
            <person name="Gossmann T.I."/>
            <person name="Heuerta-Cepas J."/>
            <person name="Hercog R."/>
            <person name="Luetge M."/>
            <person name="Bahram M."/>
            <person name="Pryszlak A."/>
            <person name="Alves R.J."/>
            <person name="Waszak S.M."/>
            <person name="Zhu A."/>
            <person name="Ye L."/>
            <person name="Costea P.I."/>
            <person name="Aalvink S."/>
            <person name="Belzer C."/>
            <person name="Forslund S.K."/>
            <person name="Sunagawa S."/>
            <person name="Hentschel U."/>
            <person name="Merten C."/>
            <person name="Patil K.R."/>
            <person name="Benes V."/>
            <person name="Bork P."/>
        </authorList>
    </citation>
    <scope>NUCLEOTIDE SEQUENCE [LARGE SCALE GENOMIC DNA]</scope>
    <source>
        <strain evidence="11 12">HDS1380</strain>
    </source>
</reference>
<dbReference type="Proteomes" id="UP000291269">
    <property type="component" value="Unassembled WGS sequence"/>
</dbReference>
<evidence type="ECO:0000256" key="8">
    <source>
        <dbReference type="ARBA" id="ARBA00037278"/>
    </source>
</evidence>
<dbReference type="InterPro" id="IPR011050">
    <property type="entry name" value="Pectin_lyase_fold/virulence"/>
</dbReference>
<dbReference type="AlphaFoldDB" id="A0A4V1QV12"/>
<keyword evidence="2" id="KW-0677">Repeat</keyword>
<sequence>MKRAILTILSIFLMFSIIGCAPDTEKGQGDTLDAIDAEVDTWEAPEAFGRNDRYKVEVSEDGESWREIAVYNVKNGHQKGDPLITQGGAVYFGEPYTASLAVFDFTGTAGIRVTYNGGALAEKGYVISPASYNIKSIQEGNTVTFTLTQNAESPRKVVFRPADEWEAETLHIMTNVPEDEYAAEQTAENVYVVEEGQEVPRMLPEGKDTYYFKKGIHTLPGGYWVDIDLGSERQVASFDLLTPPRQSFVLPGGVCFEIQAKTGENEAWKRVYESSGEAAENNFNLTGIPLNVSARYFRLILNGNYNVAPVGDDRYVHAVHIQEFTLYDADGNNVSLNKATAGSASDFSVVTDGARGANYGYAYAGETFSAQSGYTYYFEKGSVVKGAFISENTENVTLCGRGILDSGGLLSTHELSEGRNGSVHFEYCKDVVVEGITVMHAPMWMLVINHSENVLVDGVNLFGYCTNADGIHFSASKNAVATGCFIRTTDDLFVAYHYGDADGLTFKNSVLWSDGGRVLLLGLDTRGDIRNVTMENCDVITYQNVWSLQESGGFAQIIATGGNTIENVTIKDVRIDAVRFPVIAQFLQIRTGNDAFGSGFIKSISLENVSFAGECKPKSLISVVIPGGSITGVSMKNVSVHGVAVTDGNIAEYFNVDPGIGIRFG</sequence>
<dbReference type="OrthoDB" id="9795222at2"/>
<proteinExistence type="inferred from homology"/>
<dbReference type="GO" id="GO:0004650">
    <property type="term" value="F:polygalacturonase activity"/>
    <property type="evidence" value="ECO:0007669"/>
    <property type="project" value="InterPro"/>
</dbReference>
<dbReference type="RefSeq" id="WP_129223330.1">
    <property type="nucleotide sequence ID" value="NZ_SDOZ01000002.1"/>
</dbReference>
<dbReference type="PROSITE" id="PS51257">
    <property type="entry name" value="PROKAR_LIPOPROTEIN"/>
    <property type="match status" value="1"/>
</dbReference>
<dbReference type="InterPro" id="IPR035953">
    <property type="entry name" value="Dextranase_N-ter"/>
</dbReference>
<evidence type="ECO:0008006" key="13">
    <source>
        <dbReference type="Google" id="ProtNLM"/>
    </source>
</evidence>
<evidence type="ECO:0000256" key="9">
    <source>
        <dbReference type="RuleBase" id="RU361169"/>
    </source>
</evidence>
<keyword evidence="10" id="KW-0732">Signal</keyword>
<evidence type="ECO:0000256" key="6">
    <source>
        <dbReference type="ARBA" id="ARBA00023295"/>
    </source>
</evidence>
<evidence type="ECO:0000256" key="4">
    <source>
        <dbReference type="ARBA" id="ARBA00023180"/>
    </source>
</evidence>
<keyword evidence="3 9" id="KW-0378">Hydrolase</keyword>
<dbReference type="Gene3D" id="2.160.20.10">
    <property type="entry name" value="Single-stranded right-handed beta-helix, Pectin lyase-like"/>
    <property type="match status" value="1"/>
</dbReference>
<dbReference type="InterPro" id="IPR000743">
    <property type="entry name" value="Glyco_hydro_28"/>
</dbReference>
<evidence type="ECO:0000256" key="2">
    <source>
        <dbReference type="ARBA" id="ARBA00022737"/>
    </source>
</evidence>
<dbReference type="InterPro" id="IPR008979">
    <property type="entry name" value="Galactose-bd-like_sf"/>
</dbReference>
<evidence type="ECO:0000313" key="12">
    <source>
        <dbReference type="Proteomes" id="UP000291269"/>
    </source>
</evidence>
<dbReference type="InterPro" id="IPR012334">
    <property type="entry name" value="Pectin_lyas_fold"/>
</dbReference>
<dbReference type="Gene3D" id="2.60.120.260">
    <property type="entry name" value="Galactose-binding domain-like"/>
    <property type="match status" value="1"/>
</dbReference>
<dbReference type="Gene3D" id="2.60.350.10">
    <property type="entry name" value="Dextranase, N-terminal"/>
    <property type="match status" value="1"/>
</dbReference>
<dbReference type="EMBL" id="SDOZ01000002">
    <property type="protein sequence ID" value="RXZ61046.1"/>
    <property type="molecule type" value="Genomic_DNA"/>
</dbReference>